<feature type="compositionally biased region" description="Polar residues" evidence="2">
    <location>
        <begin position="361"/>
        <end position="370"/>
    </location>
</feature>
<feature type="domain" description="CBM-cenC" evidence="3">
    <location>
        <begin position="367"/>
        <end position="446"/>
    </location>
</feature>
<dbReference type="AlphaFoldDB" id="A0A2L2TQP1"/>
<dbReference type="STRING" id="56646.A0A2L2TQP1"/>
<evidence type="ECO:0000313" key="5">
    <source>
        <dbReference type="Proteomes" id="UP000245910"/>
    </source>
</evidence>
<accession>A0A2L2TQP1</accession>
<reference evidence="5" key="1">
    <citation type="submission" date="2014-10" db="EMBL/GenBank/DDBJ databases">
        <authorList>
            <person name="King R."/>
        </authorList>
    </citation>
    <scope>NUCLEOTIDE SEQUENCE [LARGE SCALE GENOMIC DNA]</scope>
    <source>
        <strain evidence="5">A3/5</strain>
    </source>
</reference>
<evidence type="ECO:0000259" key="3">
    <source>
        <dbReference type="Pfam" id="PF02018"/>
    </source>
</evidence>
<proteinExistence type="predicted"/>
<feature type="compositionally biased region" description="Low complexity" evidence="2">
    <location>
        <begin position="348"/>
        <end position="360"/>
    </location>
</feature>
<dbReference type="Gene3D" id="2.60.120.260">
    <property type="entry name" value="Galactose-binding domain-like"/>
    <property type="match status" value="1"/>
</dbReference>
<dbReference type="InterPro" id="IPR003305">
    <property type="entry name" value="CenC_carb-bd"/>
</dbReference>
<feature type="region of interest" description="Disordered" evidence="2">
    <location>
        <begin position="348"/>
        <end position="371"/>
    </location>
</feature>
<evidence type="ECO:0000313" key="4">
    <source>
        <dbReference type="EMBL" id="CEI68271.1"/>
    </source>
</evidence>
<keyword evidence="1" id="KW-0378">Hydrolase</keyword>
<name>A0A2L2TQP1_9HYPO</name>
<evidence type="ECO:0000256" key="1">
    <source>
        <dbReference type="ARBA" id="ARBA00022801"/>
    </source>
</evidence>
<dbReference type="Pfam" id="PF02018">
    <property type="entry name" value="CBM_4_9"/>
    <property type="match status" value="1"/>
</dbReference>
<organism evidence="4 5">
    <name type="scientific">Fusarium venenatum</name>
    <dbReference type="NCBI Taxonomy" id="56646"/>
    <lineage>
        <taxon>Eukaryota</taxon>
        <taxon>Fungi</taxon>
        <taxon>Dikarya</taxon>
        <taxon>Ascomycota</taxon>
        <taxon>Pezizomycotina</taxon>
        <taxon>Sordariomycetes</taxon>
        <taxon>Hypocreomycetidae</taxon>
        <taxon>Hypocreales</taxon>
        <taxon>Nectriaceae</taxon>
        <taxon>Fusarium</taxon>
    </lineage>
</organism>
<protein>
    <recommendedName>
        <fullName evidence="3">CBM-cenC domain-containing protein</fullName>
    </recommendedName>
</protein>
<keyword evidence="5" id="KW-1185">Reference proteome</keyword>
<evidence type="ECO:0000256" key="2">
    <source>
        <dbReference type="SAM" id="MobiDB-lite"/>
    </source>
</evidence>
<sequence>MVRTKTRPLTVEERYPNGQKANYLPPKHVCTYNNRIFTDHNGNQALMSWASLSPNCPLPPLPCWVFYIVHPHKPSDFDGCAFFERLENEEGYGLTSWCRYEFFFLPGATAEECHAHYVEEIKSRGTIWDQITKVKNAIELYEEKNGKIQPNRPPIFEYSPFDRDYIEKGQLPGLVVPDHVYNEDFSYGNWFFIYADANPDCSGREGLTREIYVVEFDPIAEEEQDDEGFDHRDPIDVERVNARGEPGWERGLVDYMGRRDNSNWKREAIDATGQAFKLAWKSCSSFFQPLVRGTVYIMRFIHLLALCSSALASPCKPSSATSAVVTTTEGPLPTTQPVTTSEIVITTASTTSTEPSTTTSDVPQQPSNVLRNAGFEDNTITPWVRSRDSGNPVLSTAEAHEGSQSGYISAAPGGPADIGFRQVLDASLIEADKPYTFSVYVKTTLASSCFSQFVSCDSGAGYFNNALFGGPLNEWVLASVTCSWSQARLDAGASVAVRGTCERLSFYVDDASLVAVE</sequence>
<dbReference type="SUPFAM" id="SSF49785">
    <property type="entry name" value="Galactose-binding domain-like"/>
    <property type="match status" value="1"/>
</dbReference>
<dbReference type="InterPro" id="IPR008979">
    <property type="entry name" value="Galactose-bd-like_sf"/>
</dbReference>
<dbReference type="Proteomes" id="UP000245910">
    <property type="component" value="Chromosome III"/>
</dbReference>
<dbReference type="GO" id="GO:0016798">
    <property type="term" value="F:hydrolase activity, acting on glycosyl bonds"/>
    <property type="evidence" value="ECO:0007669"/>
    <property type="project" value="InterPro"/>
</dbReference>
<dbReference type="EMBL" id="LN649231">
    <property type="protein sequence ID" value="CEI68271.1"/>
    <property type="molecule type" value="Genomic_DNA"/>
</dbReference>